<dbReference type="InterPro" id="IPR041508">
    <property type="entry name" value="TcC-like_repeat"/>
</dbReference>
<accession>A0ABS7S0A7</accession>
<dbReference type="PANTHER" id="PTHR32305:SF15">
    <property type="entry name" value="PROTEIN RHSA-RELATED"/>
    <property type="match status" value="1"/>
</dbReference>
<organism evidence="1 2">
    <name type="scientific">Leclercia barmai</name>
    <dbReference type="NCBI Taxonomy" id="2785629"/>
    <lineage>
        <taxon>Bacteria</taxon>
        <taxon>Pseudomonadati</taxon>
        <taxon>Pseudomonadota</taxon>
        <taxon>Gammaproteobacteria</taxon>
        <taxon>Enterobacterales</taxon>
        <taxon>Enterobacteriaceae</taxon>
        <taxon>Leclercia</taxon>
    </lineage>
</organism>
<sequence length="824" mass="90752">MRHYHGAGKTTAGGYTLGGAALASTVQFLASADEASDWQGNDETLWQGSLSTEIWTTAWTYNAQDGVIVQTDACQNQQRFGYDSAGVLCQSELAQSDGETTTLLASLTYSAAGRKLVEVAGNGVQTLWGYDPLDQRLASVQTLRSDGSVIQDLSYGRDPVGNVVSLCDGAVSVGYFRNQATSGEATYRYDALYQLIGATGRENATIAPQSAALPDVMADTSNLVPWSRSYQYDAAGNLQQMSHTGASTYTHSMAISATSNRSVLNSNNDITPAQVDSYFDARGNMQQMQAGTPLCWNTFNQLQSVIIIDRGEEATGNDREVYQYCQGQRLRKQAWSLTNSDGNLWQVNDVIYLPGLEIRRSYVDSNGSPQPASEVLHSLNINSGNRAQIRMLHWEVGQPTDIEADQIRYSLDNLIGSVNIELDASGNILSREEYYPFGGSAVLVGNSSEVKYKYVRFSGKERDSAGLYAFGHRYYAPWLFRWISHDPAGTSDMVNAYCYVGNNPITDRDISGGVDSADLSQGLRTLLFENTHPVYRNMLNTRGGGGSLALQTRTVNTFANAISQVAAPTHRRLLSESRTEGSVARLSDSEQRIIRSYSEESVPFHNMLLPHGLTKQDVEKGYRPEMAAELHAAMDVLPAYPGHSYRGALLANNVRYIPSRLDHAEGIQMIAGPQREADAQRGGNITIAAGDYVTTQTFFSTSASRGVASEFVMRQRFGRQFEPDTVLFDIDAQSGRNITELTELRQAEVLLQPGAIFQITHVEEGDLGLRVGLHEVPDEFWDSEEVISGRTVVRDYRFGSRVHQRPQYPAARTAPRMTLRTSWR</sequence>
<dbReference type="InterPro" id="IPR050708">
    <property type="entry name" value="T6SS_VgrG/RHS"/>
</dbReference>
<dbReference type="NCBIfam" id="TIGR03696">
    <property type="entry name" value="Rhs_assc_core"/>
    <property type="match status" value="1"/>
</dbReference>
<name>A0ABS7S0A7_9ENTR</name>
<proteinExistence type="predicted"/>
<gene>
    <name evidence="1" type="ORF">ITX56_14450</name>
</gene>
<dbReference type="Pfam" id="PF18807">
    <property type="entry name" value="TTc_toxin_rep"/>
    <property type="match status" value="1"/>
</dbReference>
<keyword evidence="2" id="KW-1185">Reference proteome</keyword>
<dbReference type="InterPro" id="IPR022385">
    <property type="entry name" value="Rhs_assc_core"/>
</dbReference>
<protein>
    <submittedName>
        <fullName evidence="1">RHS repeat protein</fullName>
    </submittedName>
</protein>
<dbReference type="PANTHER" id="PTHR32305">
    <property type="match status" value="1"/>
</dbReference>
<dbReference type="EMBL" id="JADMNK010000007">
    <property type="protein sequence ID" value="MBZ0058986.1"/>
    <property type="molecule type" value="Genomic_DNA"/>
</dbReference>
<dbReference type="Proteomes" id="UP000706580">
    <property type="component" value="Unassembled WGS sequence"/>
</dbReference>
<reference evidence="1 2" key="1">
    <citation type="submission" date="2020-11" db="EMBL/GenBank/DDBJ databases">
        <title>Draft Genome of Enterobacter sp. strain EMC7.</title>
        <authorList>
            <person name="Barman P."/>
            <person name="Sinha S."/>
            <person name="Sen S."/>
            <person name="Chakraborty R."/>
        </authorList>
    </citation>
    <scope>NUCLEOTIDE SEQUENCE [LARGE SCALE GENOMIC DNA]</scope>
    <source>
        <strain evidence="1 2">EMC7</strain>
    </source>
</reference>
<evidence type="ECO:0000313" key="2">
    <source>
        <dbReference type="Proteomes" id="UP000706580"/>
    </source>
</evidence>
<dbReference type="Gene3D" id="3.90.176.10">
    <property type="entry name" value="Toxin ADP-ribosyltransferase, Chain A, domain 1"/>
    <property type="match status" value="1"/>
</dbReference>
<dbReference type="SUPFAM" id="SSF56399">
    <property type="entry name" value="ADP-ribosylation"/>
    <property type="match status" value="1"/>
</dbReference>
<evidence type="ECO:0000313" key="1">
    <source>
        <dbReference type="EMBL" id="MBZ0058986.1"/>
    </source>
</evidence>
<comment type="caution">
    <text evidence="1">The sequence shown here is derived from an EMBL/GenBank/DDBJ whole genome shotgun (WGS) entry which is preliminary data.</text>
</comment>
<dbReference type="Gene3D" id="2.180.10.10">
    <property type="entry name" value="RHS repeat-associated core"/>
    <property type="match status" value="1"/>
</dbReference>